<dbReference type="GO" id="GO:0005737">
    <property type="term" value="C:cytoplasm"/>
    <property type="evidence" value="ECO:0007669"/>
    <property type="project" value="UniProtKB-SubCell"/>
</dbReference>
<dbReference type="SUPFAM" id="SSF51395">
    <property type="entry name" value="FMN-linked oxidoreductases"/>
    <property type="match status" value="1"/>
</dbReference>
<dbReference type="InterPro" id="IPR024920">
    <property type="entry name" value="Dihydroorotate_DH_1"/>
</dbReference>
<dbReference type="AlphaFoldDB" id="A0AA96V0Q0"/>
<dbReference type="PANTHER" id="PTHR43073:SF2">
    <property type="entry name" value="DIHYDROPYRIMIDINE DEHYDROGENASE [NADP(+)]"/>
    <property type="match status" value="1"/>
</dbReference>
<feature type="domain" description="Dihydroorotate dehydrogenase catalytic" evidence="13">
    <location>
        <begin position="6"/>
        <end position="304"/>
    </location>
</feature>
<keyword evidence="7 12" id="KW-0285">Flavoprotein</keyword>
<evidence type="ECO:0000256" key="1">
    <source>
        <dbReference type="ARBA" id="ARBA00003616"/>
    </source>
</evidence>
<keyword evidence="8 12" id="KW-0288">FMN</keyword>
<feature type="active site" description="Nucleophile" evidence="12">
    <location>
        <position position="151"/>
    </location>
</feature>
<dbReference type="InterPro" id="IPR049622">
    <property type="entry name" value="Dihydroorotate_DH_I"/>
</dbReference>
<feature type="binding site" evidence="12">
    <location>
        <position position="42"/>
    </location>
    <ligand>
        <name>substrate</name>
    </ligand>
</feature>
<dbReference type="InterPro" id="IPR005720">
    <property type="entry name" value="Dihydroorotate_DH_cat"/>
</dbReference>
<dbReference type="InterPro" id="IPR013785">
    <property type="entry name" value="Aldolase_TIM"/>
</dbReference>
<evidence type="ECO:0000256" key="5">
    <source>
        <dbReference type="ARBA" id="ARBA00011669"/>
    </source>
</evidence>
<evidence type="ECO:0000256" key="12">
    <source>
        <dbReference type="HAMAP-Rule" id="MF_00224"/>
    </source>
</evidence>
<feature type="binding site" evidence="12">
    <location>
        <begin position="213"/>
        <end position="214"/>
    </location>
    <ligand>
        <name>substrate</name>
    </ligand>
</feature>
<keyword evidence="10 12" id="KW-0560">Oxidoreductase</keyword>
<dbReference type="CDD" id="cd04740">
    <property type="entry name" value="DHOD_1B_like"/>
    <property type="match status" value="1"/>
</dbReference>
<dbReference type="KEGG" id="mehf:MmiHf6_15670"/>
<accession>A0AA96V0Q0</accession>
<comment type="catalytic activity">
    <reaction evidence="11">
        <text>(S)-dihydroorotate + NAD(+) = orotate + NADH + H(+)</text>
        <dbReference type="Rhea" id="RHEA:13513"/>
        <dbReference type="ChEBI" id="CHEBI:15378"/>
        <dbReference type="ChEBI" id="CHEBI:30839"/>
        <dbReference type="ChEBI" id="CHEBI:30864"/>
        <dbReference type="ChEBI" id="CHEBI:57540"/>
        <dbReference type="ChEBI" id="CHEBI:57945"/>
        <dbReference type="EC" id="1.3.1.14"/>
    </reaction>
</comment>
<dbReference type="GO" id="GO:0050661">
    <property type="term" value="F:NADP binding"/>
    <property type="evidence" value="ECO:0007669"/>
    <property type="project" value="TreeGrafter"/>
</dbReference>
<evidence type="ECO:0000259" key="13">
    <source>
        <dbReference type="Pfam" id="PF01180"/>
    </source>
</evidence>
<comment type="caution">
    <text evidence="12">Lacks conserved residue(s) required for the propagation of feature annotation.</text>
</comment>
<feature type="binding site" evidence="12">
    <location>
        <position position="238"/>
    </location>
    <ligand>
        <name>FMN</name>
        <dbReference type="ChEBI" id="CHEBI:58210"/>
    </ligand>
</feature>
<reference evidence="14 15" key="1">
    <citation type="submission" date="2023-07" db="EMBL/GenBank/DDBJ databases">
        <title>Closed genoem sequence of Methanomicrococcus sp. Hf6.</title>
        <authorList>
            <person name="Poehlein A."/>
            <person name="Protasov E."/>
            <person name="Platt K."/>
            <person name="Reeh H."/>
            <person name="Daniel R."/>
            <person name="Brune A."/>
        </authorList>
    </citation>
    <scope>NUCLEOTIDE SEQUENCE [LARGE SCALE GENOMIC DNA]</scope>
    <source>
        <strain evidence="14 15">Hf6</strain>
    </source>
</reference>
<dbReference type="NCBIfam" id="NF005574">
    <property type="entry name" value="PRK07259.1"/>
    <property type="match status" value="1"/>
</dbReference>
<dbReference type="Proteomes" id="UP001302978">
    <property type="component" value="Chromosome"/>
</dbReference>
<evidence type="ECO:0000313" key="14">
    <source>
        <dbReference type="EMBL" id="WNY24237.1"/>
    </source>
</evidence>
<dbReference type="InterPro" id="IPR033888">
    <property type="entry name" value="DHOD_1B"/>
</dbReference>
<feature type="binding site" evidence="12">
    <location>
        <position position="212"/>
    </location>
    <ligand>
        <name>FMN</name>
        <dbReference type="ChEBI" id="CHEBI:58210"/>
    </ligand>
</feature>
<evidence type="ECO:0000256" key="11">
    <source>
        <dbReference type="ARBA" id="ARBA00048996"/>
    </source>
</evidence>
<feature type="binding site" evidence="12">
    <location>
        <position position="148"/>
    </location>
    <ligand>
        <name>FMN</name>
        <dbReference type="ChEBI" id="CHEBI:58210"/>
    </ligand>
</feature>
<dbReference type="PANTHER" id="PTHR43073">
    <property type="entry name" value="DIHYDROPYRIMIDINE DEHYDROGENASE [NADP(+)]"/>
    <property type="match status" value="1"/>
</dbReference>
<dbReference type="GO" id="GO:0004589">
    <property type="term" value="F:dihydroorotate dehydrogenase (NAD+) activity"/>
    <property type="evidence" value="ECO:0007669"/>
    <property type="project" value="UniProtKB-EC"/>
</dbReference>
<dbReference type="GeneID" id="85196174"/>
<dbReference type="GO" id="GO:0006212">
    <property type="term" value="P:uracil catabolic process"/>
    <property type="evidence" value="ECO:0007669"/>
    <property type="project" value="TreeGrafter"/>
</dbReference>
<dbReference type="PIRSF" id="PIRSF000164">
    <property type="entry name" value="DHO_oxidase"/>
    <property type="match status" value="1"/>
</dbReference>
<dbReference type="GO" id="GO:0006210">
    <property type="term" value="P:thymine catabolic process"/>
    <property type="evidence" value="ECO:0007669"/>
    <property type="project" value="TreeGrafter"/>
</dbReference>
<comment type="subcellular location">
    <subcellularLocation>
        <location evidence="2 12">Cytoplasm</location>
    </subcellularLocation>
</comment>
<keyword evidence="6 12" id="KW-0963">Cytoplasm</keyword>
<comment type="function">
    <text evidence="1">Catalyzes the conversion of dihydroorotate to orotate with NAD(+) as electron acceptor.</text>
</comment>
<protein>
    <recommendedName>
        <fullName evidence="12">Dihydroorotate dehydrogenase</fullName>
        <shortName evidence="12">DHOD</shortName>
        <shortName evidence="12">DHODase</shortName>
        <shortName evidence="12">DHOdehase</shortName>
        <ecNumber evidence="12">1.3.-.-</ecNumber>
    </recommendedName>
</protein>
<evidence type="ECO:0000313" key="15">
    <source>
        <dbReference type="Proteomes" id="UP001302978"/>
    </source>
</evidence>
<evidence type="ECO:0000256" key="8">
    <source>
        <dbReference type="ARBA" id="ARBA00022643"/>
    </source>
</evidence>
<comment type="subunit">
    <text evidence="5">Heterotetramer of 2 PyrK and 2 PyrD type B subunits.</text>
</comment>
<comment type="cofactor">
    <cofactor evidence="12">
        <name>FMN</name>
        <dbReference type="ChEBI" id="CHEBI:58210"/>
    </cofactor>
    <text evidence="12">Binds 1 FMN per subunit.</text>
</comment>
<dbReference type="GO" id="GO:0002058">
    <property type="term" value="F:uracil binding"/>
    <property type="evidence" value="ECO:0007669"/>
    <property type="project" value="TreeGrafter"/>
</dbReference>
<evidence type="ECO:0000256" key="9">
    <source>
        <dbReference type="ARBA" id="ARBA00022975"/>
    </source>
</evidence>
<dbReference type="EC" id="1.3.-.-" evidence="12"/>
<dbReference type="Pfam" id="PF01180">
    <property type="entry name" value="DHO_dh"/>
    <property type="match status" value="1"/>
</dbReference>
<evidence type="ECO:0000256" key="4">
    <source>
        <dbReference type="ARBA" id="ARBA00008008"/>
    </source>
</evidence>
<evidence type="ECO:0000256" key="3">
    <source>
        <dbReference type="ARBA" id="ARBA00004715"/>
    </source>
</evidence>
<comment type="catalytic activity">
    <reaction evidence="12">
        <text>(S)-dihydroorotate + A = orotate + AH2</text>
        <dbReference type="Rhea" id="RHEA:18073"/>
        <dbReference type="ChEBI" id="CHEBI:13193"/>
        <dbReference type="ChEBI" id="CHEBI:17499"/>
        <dbReference type="ChEBI" id="CHEBI:30839"/>
        <dbReference type="ChEBI" id="CHEBI:30864"/>
    </reaction>
</comment>
<feature type="binding site" evidence="12">
    <location>
        <begin position="286"/>
        <end position="287"/>
    </location>
    <ligand>
        <name>FMN</name>
        <dbReference type="ChEBI" id="CHEBI:58210"/>
    </ligand>
</feature>
<dbReference type="HAMAP" id="MF_00224">
    <property type="entry name" value="DHO_dh_type1"/>
    <property type="match status" value="1"/>
</dbReference>
<organism evidence="14 15">
    <name type="scientific">Methanimicrococcus hongohii</name>
    <dbReference type="NCBI Taxonomy" id="3028295"/>
    <lineage>
        <taxon>Archaea</taxon>
        <taxon>Methanobacteriati</taxon>
        <taxon>Methanobacteriota</taxon>
        <taxon>Stenosarchaea group</taxon>
        <taxon>Methanomicrobia</taxon>
        <taxon>Methanosarcinales</taxon>
        <taxon>Methanosarcinaceae</taxon>
        <taxon>Methanimicrococcus</taxon>
    </lineage>
</organism>
<dbReference type="EMBL" id="CP131059">
    <property type="protein sequence ID" value="WNY24237.1"/>
    <property type="molecule type" value="Genomic_DNA"/>
</dbReference>
<name>A0AA96V0Q0_9EURY</name>
<dbReference type="Gene3D" id="3.20.20.70">
    <property type="entry name" value="Aldolase class I"/>
    <property type="match status" value="1"/>
</dbReference>
<proteinExistence type="inferred from homology"/>
<dbReference type="NCBIfam" id="TIGR01037">
    <property type="entry name" value="pyrD_sub1_fam"/>
    <property type="match status" value="1"/>
</dbReference>
<dbReference type="FunFam" id="3.20.20.70:FF:000027">
    <property type="entry name" value="Dihydropyrimidine dehydrogenase [NADP(+)]"/>
    <property type="match status" value="1"/>
</dbReference>
<dbReference type="InterPro" id="IPR012135">
    <property type="entry name" value="Dihydroorotate_DH_1_2"/>
</dbReference>
<gene>
    <name evidence="14" type="primary">pyrD_2</name>
    <name evidence="12" type="synonym">pyrD</name>
    <name evidence="14" type="ORF">MmiHf6_15670</name>
</gene>
<feature type="binding site" evidence="12">
    <location>
        <begin position="42"/>
        <end position="43"/>
    </location>
    <ligand>
        <name>FMN</name>
        <dbReference type="ChEBI" id="CHEBI:58210"/>
    </ligand>
</feature>
<evidence type="ECO:0000256" key="7">
    <source>
        <dbReference type="ARBA" id="ARBA00022630"/>
    </source>
</evidence>
<dbReference type="GO" id="GO:0044205">
    <property type="term" value="P:'de novo' UMP biosynthetic process"/>
    <property type="evidence" value="ECO:0007669"/>
    <property type="project" value="UniProtKB-UniRule"/>
</dbReference>
<dbReference type="RefSeq" id="WP_316557417.1">
    <property type="nucleotide sequence ID" value="NZ_CP131059.1"/>
</dbReference>
<feature type="binding site" evidence="12">
    <location>
        <begin position="74"/>
        <end position="78"/>
    </location>
    <ligand>
        <name>substrate</name>
    </ligand>
</feature>
<evidence type="ECO:0000256" key="10">
    <source>
        <dbReference type="ARBA" id="ARBA00023002"/>
    </source>
</evidence>
<feature type="binding site" evidence="12">
    <location>
        <position position="148"/>
    </location>
    <ligand>
        <name>substrate</name>
    </ligand>
</feature>
<comment type="similarity">
    <text evidence="4 12">Belongs to the dihydroorotate dehydrogenase family. Type 1 subfamily.</text>
</comment>
<comment type="pathway">
    <text evidence="3">Pyrimidine metabolism; UMP biosynthesis via de novo pathway; orotate from (S)-dihydroorotate (NAD(+) route): step 1/1.</text>
</comment>
<evidence type="ECO:0000256" key="6">
    <source>
        <dbReference type="ARBA" id="ARBA00022490"/>
    </source>
</evidence>
<evidence type="ECO:0000256" key="2">
    <source>
        <dbReference type="ARBA" id="ARBA00004496"/>
    </source>
</evidence>
<keyword evidence="15" id="KW-1185">Reference proteome</keyword>
<feature type="binding site" evidence="12">
    <location>
        <begin position="264"/>
        <end position="265"/>
    </location>
    <ligand>
        <name>FMN</name>
        <dbReference type="ChEBI" id="CHEBI:58210"/>
    </ligand>
</feature>
<sequence length="325" mass="33975">MVYLAAGVPLKNPTILAAGILGTTGASMSRVIQNGAGGVVTKSIGPVPVYGHANPSMITLAANGGKGQVYGYLNAMGLPNPSFDEFRQEIEFVKSKDDGNINGQKKEKIEQKKEHAPVIASIFGGDAADFVAVAEGLAPSMPDAFELNLSCPHAKGYGADIGSQPCHVEEITAAVKNAVDVPVWVKLTPNVANIKDIGLAAQAGGADAVVAINTVRGMAIDIHSGWPVLGNRAGGMSGPAVKPVAVKCVYDLHEALEIPVIGVGGISCWEDMVEMMMAGASAVQIGSAVYENDMIFDDLWTGVQLFMKENGFAFDELIGMAHRRK</sequence>
<feature type="binding site" evidence="12">
    <location>
        <position position="186"/>
    </location>
    <ligand>
        <name>FMN</name>
        <dbReference type="ChEBI" id="CHEBI:58210"/>
    </ligand>
</feature>
<keyword evidence="9 12" id="KW-0665">Pyrimidine biosynthesis</keyword>